<name>A0A7S2NBC4_9EUKA</name>
<keyword evidence="1" id="KW-0732">Signal</keyword>
<dbReference type="PANTHER" id="PTHR45982">
    <property type="entry name" value="REGULATOR OF CHROMOSOME CONDENSATION"/>
    <property type="match status" value="1"/>
</dbReference>
<proteinExistence type="predicted"/>
<feature type="signal peptide" evidence="1">
    <location>
        <begin position="1"/>
        <end position="21"/>
    </location>
</feature>
<gene>
    <name evidence="2" type="ORF">CBRE1094_LOCUS38105</name>
</gene>
<sequence>MLTAIAFIPIIFQGWTGECNGRSSTYTGYATLDENGVIGTWGEPGMGGDGAPTDAGWKKIVQSRNGFAALHTNGHVTSWGDFGTDPDPIPPPTGGGFVDIFSNKWAFVAMNAAGQLSSWGKANSYVGFGAEDTPTRGGFVQVVSSGHSFAALNSDGTIDTWGGPGTGGLVDINSELARRALAGQNYTNFVQLFPNFYGFSARDSNGRIFVWAGCGTSDYATCSKDFSKDAPSGDGFGPIVASSQRAFVALNADGSITCWGQQDHCNVNRRPTRAGFVRVVGMGFGFSAIHSDGTAQCWGTWDMCFTSSTSNEYQTPVIIPGPLQPSSLVGGDIAACALTQDGTIVLWGRRDGTGYGDTRGRQPPTTSGWVTIIANQYSFAGLNADGSVAAWGTPWRGGEPLNAPPGNDWVALTAATWSFSAIKATGEIAAWGYFGSNGYVGPNYNKDYPQAGGGHMDGSVWYPGSGTGWSFDAAGDGYNKPNTCPNGYFDTASASGDPHLALPHGGVADFRGEHMQLYNFLSAANLSLNVMTELADFELYPADHPRHKRIHGSFITQAHVVARTNTSKMVRASFFASMIGELNIAWANGTIDSGPVFKLGPKMQKVVDDVTLVTDYSTLRVTTPEFEITVAPNPFTSLSWTRNVVGIHHQLDVKVKARVAEDKMVVAPHGIVGQGWDGDGKAIDGELDAFPFSGEFTTYAQARGAIEGVPNDYKVGKPHATEFKFSRFDATSAAPRDVAALVAAGELNTPKTMPKSSADSVIGATEYNFTQN</sequence>
<dbReference type="SUPFAM" id="SSF50985">
    <property type="entry name" value="RCC1/BLIP-II"/>
    <property type="match status" value="2"/>
</dbReference>
<dbReference type="Gene3D" id="2.130.10.30">
    <property type="entry name" value="Regulator of chromosome condensation 1/beta-lactamase-inhibitor protein II"/>
    <property type="match status" value="2"/>
</dbReference>
<evidence type="ECO:0000256" key="1">
    <source>
        <dbReference type="SAM" id="SignalP"/>
    </source>
</evidence>
<dbReference type="InterPro" id="IPR009091">
    <property type="entry name" value="RCC1/BLIP-II"/>
</dbReference>
<dbReference type="AlphaFoldDB" id="A0A7S2NBC4"/>
<reference evidence="2" key="1">
    <citation type="submission" date="2021-01" db="EMBL/GenBank/DDBJ databases">
        <authorList>
            <person name="Corre E."/>
            <person name="Pelletier E."/>
            <person name="Niang G."/>
            <person name="Scheremetjew M."/>
            <person name="Finn R."/>
            <person name="Kale V."/>
            <person name="Holt S."/>
            <person name="Cochrane G."/>
            <person name="Meng A."/>
            <person name="Brown T."/>
            <person name="Cohen L."/>
        </authorList>
    </citation>
    <scope>NUCLEOTIDE SEQUENCE</scope>
    <source>
        <strain evidence="2">UTEX LB 985</strain>
    </source>
</reference>
<feature type="chain" id="PRO_5031572497" evidence="1">
    <location>
        <begin position="22"/>
        <end position="772"/>
    </location>
</feature>
<evidence type="ECO:0000313" key="2">
    <source>
        <dbReference type="EMBL" id="CAD9531087.1"/>
    </source>
</evidence>
<dbReference type="EMBL" id="HBGU01069794">
    <property type="protein sequence ID" value="CAD9531087.1"/>
    <property type="molecule type" value="Transcribed_RNA"/>
</dbReference>
<dbReference type="InterPro" id="IPR051553">
    <property type="entry name" value="Ran_GTPase-activating"/>
</dbReference>
<protein>
    <submittedName>
        <fullName evidence="2">Uncharacterized protein</fullName>
    </submittedName>
</protein>
<dbReference type="PANTHER" id="PTHR45982:SF1">
    <property type="entry name" value="REGULATOR OF CHROMOSOME CONDENSATION"/>
    <property type="match status" value="1"/>
</dbReference>
<accession>A0A7S2NBC4</accession>
<organism evidence="2">
    <name type="scientific">Haptolina brevifila</name>
    <dbReference type="NCBI Taxonomy" id="156173"/>
    <lineage>
        <taxon>Eukaryota</taxon>
        <taxon>Haptista</taxon>
        <taxon>Haptophyta</taxon>
        <taxon>Prymnesiophyceae</taxon>
        <taxon>Prymnesiales</taxon>
        <taxon>Prymnesiaceae</taxon>
        <taxon>Haptolina</taxon>
    </lineage>
</organism>